<evidence type="ECO:0000259" key="5">
    <source>
        <dbReference type="PROSITE" id="PS51649"/>
    </source>
</evidence>
<accession>W1PQM2</accession>
<dbReference type="Pfam" id="PF00651">
    <property type="entry name" value="BTB"/>
    <property type="match status" value="1"/>
</dbReference>
<reference evidence="7" key="1">
    <citation type="journal article" date="2013" name="Science">
        <title>The Amborella genome and the evolution of flowering plants.</title>
        <authorList>
            <consortium name="Amborella Genome Project"/>
        </authorList>
    </citation>
    <scope>NUCLEOTIDE SEQUENCE [LARGE SCALE GENOMIC DNA]</scope>
</reference>
<gene>
    <name evidence="6" type="ORF">AMTR_s00025p00062200</name>
</gene>
<dbReference type="InterPro" id="IPR000210">
    <property type="entry name" value="BTB/POZ_dom"/>
</dbReference>
<keyword evidence="2" id="KW-0833">Ubl conjugation pathway</keyword>
<evidence type="ECO:0000259" key="4">
    <source>
        <dbReference type="PROSITE" id="PS50097"/>
    </source>
</evidence>
<dbReference type="InterPro" id="IPR011333">
    <property type="entry name" value="SKP1/BTB/POZ_sf"/>
</dbReference>
<comment type="pathway">
    <text evidence="1">Protein modification; protein ubiquitination.</text>
</comment>
<keyword evidence="7" id="KW-1185">Reference proteome</keyword>
<name>W1PQM2_AMBTC</name>
<evidence type="ECO:0000256" key="2">
    <source>
        <dbReference type="ARBA" id="ARBA00022786"/>
    </source>
</evidence>
<dbReference type="InterPro" id="IPR043454">
    <property type="entry name" value="NPH3/RPT2-like"/>
</dbReference>
<dbReference type="Gene3D" id="3.30.710.10">
    <property type="entry name" value="Potassium Channel Kv1.1, Chain A"/>
    <property type="match status" value="1"/>
</dbReference>
<dbReference type="SMART" id="SM00225">
    <property type="entry name" value="BTB"/>
    <property type="match status" value="1"/>
</dbReference>
<proteinExistence type="inferred from homology"/>
<feature type="domain" description="BTB" evidence="4">
    <location>
        <begin position="47"/>
        <end position="117"/>
    </location>
</feature>
<dbReference type="PROSITE" id="PS50097">
    <property type="entry name" value="BTB"/>
    <property type="match status" value="1"/>
</dbReference>
<dbReference type="HOGENOM" id="CLU_005994_6_1_1"/>
<dbReference type="EMBL" id="KI392614">
    <property type="protein sequence ID" value="ERN12327.1"/>
    <property type="molecule type" value="Genomic_DNA"/>
</dbReference>
<dbReference type="PANTHER" id="PTHR32370">
    <property type="entry name" value="OS12G0117600 PROTEIN"/>
    <property type="match status" value="1"/>
</dbReference>
<dbReference type="Proteomes" id="UP000017836">
    <property type="component" value="Unassembled WGS sequence"/>
</dbReference>
<evidence type="ECO:0008006" key="8">
    <source>
        <dbReference type="Google" id="ProtNLM"/>
    </source>
</evidence>
<dbReference type="OMA" id="CTEAISW"/>
<comment type="similarity">
    <text evidence="3">Belongs to the NPH3 family.</text>
</comment>
<evidence type="ECO:0000313" key="6">
    <source>
        <dbReference type="EMBL" id="ERN12327.1"/>
    </source>
</evidence>
<dbReference type="GO" id="GO:0016567">
    <property type="term" value="P:protein ubiquitination"/>
    <property type="evidence" value="ECO:0007669"/>
    <property type="project" value="UniProtKB-UniPathway"/>
</dbReference>
<evidence type="ECO:0000256" key="1">
    <source>
        <dbReference type="ARBA" id="ARBA00004906"/>
    </source>
</evidence>
<protein>
    <recommendedName>
        <fullName evidence="8">NPH3 domain-containing protein</fullName>
    </recommendedName>
</protein>
<dbReference type="PROSITE" id="PS51649">
    <property type="entry name" value="NPH3"/>
    <property type="match status" value="1"/>
</dbReference>
<sequence>MMEEGKAHNGRSIVACGSQNRCIMNSSGLGKIAEALEKRGQSCKFKSDLKIHVADTCFHVHKLPLICKSGYLSQQVSTHKASHDTEHEVSIDDIPGGAMTFLLVIKFCYGLPLELTSSNIAPLRCAAEFLEMTELICQGNLISKAEVFFTFLILSSWREPFEVLNYCESISSWAEKLNIVNRCAEAIAWKACTAPLAPNKLWVTDVLQLRYDHFVTVMKSLRSRNMKESIIGPCLIRYFNYWVPKAKQNYNEEHRTMLESLIGIMPWKEDSISCEFLLDLLKSSLILGVKESLVEDLVKRVGITLEKCTLDGLIVVSKYDNIKKPRYDLRLMRRIVQHFMMENGFHGSNDPISGSGNLSAVAVARLIDAYLAEVGSDSSVILNEFKWLAEALPENARSCHDRLYTAIDTYLKAHPSLTEQQRKMLCLSMDYHKLSMEAKLHAAKNDRLPLRFTLKVLLFEQLNINSSCLMPKVKSTVLTPRKNRLNNQCTSSQELKTIKSELELMNNDVESLRNYSWLQQESNGIKRSSGWGWHTRRKKTRDTSSITDETSETHVDSLKFPKLHPTLWRWRRNSIS</sequence>
<feature type="domain" description="NPH3" evidence="5">
    <location>
        <begin position="200"/>
        <end position="463"/>
    </location>
</feature>
<evidence type="ECO:0000313" key="7">
    <source>
        <dbReference type="Proteomes" id="UP000017836"/>
    </source>
</evidence>
<dbReference type="UniPathway" id="UPA00143"/>
<organism evidence="6 7">
    <name type="scientific">Amborella trichopoda</name>
    <dbReference type="NCBI Taxonomy" id="13333"/>
    <lineage>
        <taxon>Eukaryota</taxon>
        <taxon>Viridiplantae</taxon>
        <taxon>Streptophyta</taxon>
        <taxon>Embryophyta</taxon>
        <taxon>Tracheophyta</taxon>
        <taxon>Spermatophyta</taxon>
        <taxon>Magnoliopsida</taxon>
        <taxon>Amborellales</taxon>
        <taxon>Amborellaceae</taxon>
        <taxon>Amborella</taxon>
    </lineage>
</organism>
<evidence type="ECO:0000256" key="3">
    <source>
        <dbReference type="PROSITE-ProRule" id="PRU00982"/>
    </source>
</evidence>
<dbReference type="Pfam" id="PF03000">
    <property type="entry name" value="NPH3"/>
    <property type="match status" value="1"/>
</dbReference>
<dbReference type="Gramene" id="ERN12327">
    <property type="protein sequence ID" value="ERN12327"/>
    <property type="gene ID" value="AMTR_s00025p00062200"/>
</dbReference>
<dbReference type="InterPro" id="IPR027356">
    <property type="entry name" value="NPH3_dom"/>
</dbReference>
<dbReference type="SUPFAM" id="SSF54695">
    <property type="entry name" value="POZ domain"/>
    <property type="match status" value="1"/>
</dbReference>
<dbReference type="AlphaFoldDB" id="W1PQM2"/>